<dbReference type="InterPro" id="IPR013783">
    <property type="entry name" value="Ig-like_fold"/>
</dbReference>
<keyword evidence="3" id="KW-1015">Disulfide bond</keyword>
<reference evidence="8" key="1">
    <citation type="submission" date="2025-08" db="UniProtKB">
        <authorList>
            <consortium name="RefSeq"/>
        </authorList>
    </citation>
    <scope>IDENTIFICATION</scope>
    <source>
        <tissue evidence="8">Thorax and Abdomen</tissue>
    </source>
</reference>
<protein>
    <submittedName>
        <fullName evidence="8">Lachesin isoform X1</fullName>
    </submittedName>
</protein>
<keyword evidence="1" id="KW-0732">Signal</keyword>
<dbReference type="Pfam" id="PF13927">
    <property type="entry name" value="Ig_3"/>
    <property type="match status" value="1"/>
</dbReference>
<dbReference type="PROSITE" id="PS50835">
    <property type="entry name" value="IG_LIKE"/>
    <property type="match status" value="3"/>
</dbReference>
<dbReference type="PANTHER" id="PTHR12231">
    <property type="entry name" value="CTX-RELATED TYPE I TRANSMEMBRANE PROTEIN"/>
    <property type="match status" value="1"/>
</dbReference>
<feature type="compositionally biased region" description="Basic residues" evidence="5">
    <location>
        <begin position="365"/>
        <end position="381"/>
    </location>
</feature>
<organism evidence="7 8">
    <name type="scientific">Neodiprion lecontei</name>
    <name type="common">Redheaded pine sawfly</name>
    <dbReference type="NCBI Taxonomy" id="441921"/>
    <lineage>
        <taxon>Eukaryota</taxon>
        <taxon>Metazoa</taxon>
        <taxon>Ecdysozoa</taxon>
        <taxon>Arthropoda</taxon>
        <taxon>Hexapoda</taxon>
        <taxon>Insecta</taxon>
        <taxon>Pterygota</taxon>
        <taxon>Neoptera</taxon>
        <taxon>Endopterygota</taxon>
        <taxon>Hymenoptera</taxon>
        <taxon>Tenthredinoidea</taxon>
        <taxon>Diprionidae</taxon>
        <taxon>Diprioninae</taxon>
        <taxon>Neodiprion</taxon>
    </lineage>
</organism>
<dbReference type="SUPFAM" id="SSF48726">
    <property type="entry name" value="Immunoglobulin"/>
    <property type="match status" value="3"/>
</dbReference>
<dbReference type="PANTHER" id="PTHR12231:SF265">
    <property type="entry name" value="DPR-INTERACTING PROTEIN LAMBDA"/>
    <property type="match status" value="1"/>
</dbReference>
<feature type="domain" description="Ig-like" evidence="6">
    <location>
        <begin position="250"/>
        <end position="347"/>
    </location>
</feature>
<sequence>MTIVKERTQGESTAYGMAPSDVSLALVLAAFLHSTFGQLMPMAEIQPEFLAPLENHTVTQGRDVSFTCVVNHLQSYKVAWIKSDSRAILAIHTHMVAHNPRLSVTHNGHNTWKLHVANVQRNDSGTYMCQVNTDPMRSQMGYMEVVIPPDIMDLDDSTDGLTTEEGGSVRLRCRATGTPTPDVTWRREDGRNIVLRNEHGIKRAVKSTEGEQLHLIGILRQEMGSYLCIASNGVPPSVSKRYSVRVHFRPLIKVASQLVAAPANSDVVIQCYVEASPKAMNSWYKDTGEKILPSSKYLMSEVATSDYSYQLNMTVRRLEKSDFGSYVCSSENAFGKADGAVRLQELHIVTKTTLPSVRDSEPSNKSRKKSPTLKLNKKIRPRLSAEAGVEDLDESSMDFEKGGETHPTVISSKSGRGDDARGVPRPPIGPPQAPAPAPAHSPPTEVALFNEGSAARRNCRFEALTMTVIAVALIPRLIY</sequence>
<feature type="domain" description="Ig-like" evidence="6">
    <location>
        <begin position="47"/>
        <end position="132"/>
    </location>
</feature>
<feature type="compositionally biased region" description="Acidic residues" evidence="5">
    <location>
        <begin position="388"/>
        <end position="397"/>
    </location>
</feature>
<evidence type="ECO:0000256" key="3">
    <source>
        <dbReference type="ARBA" id="ARBA00023157"/>
    </source>
</evidence>
<evidence type="ECO:0000256" key="4">
    <source>
        <dbReference type="ARBA" id="ARBA00023319"/>
    </source>
</evidence>
<name>A0ABM3GJ36_NEOLC</name>
<dbReference type="InterPro" id="IPR003599">
    <property type="entry name" value="Ig_sub"/>
</dbReference>
<dbReference type="InterPro" id="IPR007110">
    <property type="entry name" value="Ig-like_dom"/>
</dbReference>
<dbReference type="InterPro" id="IPR036179">
    <property type="entry name" value="Ig-like_dom_sf"/>
</dbReference>
<dbReference type="InterPro" id="IPR051170">
    <property type="entry name" value="Neural/epithelial_adhesion"/>
</dbReference>
<dbReference type="Gene3D" id="2.60.40.10">
    <property type="entry name" value="Immunoglobulins"/>
    <property type="match status" value="3"/>
</dbReference>
<feature type="compositionally biased region" description="Pro residues" evidence="5">
    <location>
        <begin position="424"/>
        <end position="441"/>
    </location>
</feature>
<dbReference type="InterPro" id="IPR013098">
    <property type="entry name" value="Ig_I-set"/>
</dbReference>
<dbReference type="Proteomes" id="UP000829291">
    <property type="component" value="Chromosome 6"/>
</dbReference>
<feature type="domain" description="Ig-like" evidence="6">
    <location>
        <begin position="149"/>
        <end position="239"/>
    </location>
</feature>
<proteinExistence type="predicted"/>
<evidence type="ECO:0000313" key="8">
    <source>
        <dbReference type="RefSeq" id="XP_046600286.1"/>
    </source>
</evidence>
<dbReference type="SMART" id="SM00409">
    <property type="entry name" value="IG"/>
    <property type="match status" value="3"/>
</dbReference>
<evidence type="ECO:0000313" key="7">
    <source>
        <dbReference type="Proteomes" id="UP000829291"/>
    </source>
</evidence>
<dbReference type="InterPro" id="IPR013106">
    <property type="entry name" value="Ig_V-set"/>
</dbReference>
<dbReference type="SMART" id="SM00406">
    <property type="entry name" value="IGv"/>
    <property type="match status" value="2"/>
</dbReference>
<evidence type="ECO:0000256" key="2">
    <source>
        <dbReference type="ARBA" id="ARBA00022737"/>
    </source>
</evidence>
<evidence type="ECO:0000256" key="5">
    <source>
        <dbReference type="SAM" id="MobiDB-lite"/>
    </source>
</evidence>
<dbReference type="RefSeq" id="XP_046600286.1">
    <property type="nucleotide sequence ID" value="XM_046744330.1"/>
</dbReference>
<keyword evidence="7" id="KW-1185">Reference proteome</keyword>
<keyword evidence="4" id="KW-0393">Immunoglobulin domain</keyword>
<feature type="region of interest" description="Disordered" evidence="5">
    <location>
        <begin position="354"/>
        <end position="445"/>
    </location>
</feature>
<evidence type="ECO:0000259" key="6">
    <source>
        <dbReference type="PROSITE" id="PS50835"/>
    </source>
</evidence>
<dbReference type="InterPro" id="IPR003598">
    <property type="entry name" value="Ig_sub2"/>
</dbReference>
<dbReference type="SMART" id="SM00408">
    <property type="entry name" value="IGc2"/>
    <property type="match status" value="3"/>
</dbReference>
<accession>A0ABM3GJ36</accession>
<dbReference type="GeneID" id="107217130"/>
<evidence type="ECO:0000256" key="1">
    <source>
        <dbReference type="ARBA" id="ARBA00022729"/>
    </source>
</evidence>
<dbReference type="Pfam" id="PF07679">
    <property type="entry name" value="I-set"/>
    <property type="match status" value="2"/>
</dbReference>
<keyword evidence="2" id="KW-0677">Repeat</keyword>
<gene>
    <name evidence="8" type="primary">LOC107217130</name>
</gene>